<comment type="caution">
    <text evidence="1">The sequence shown here is derived from an EMBL/GenBank/DDBJ whole genome shotgun (WGS) entry which is preliminary data.</text>
</comment>
<dbReference type="AlphaFoldDB" id="A0ABD2BKY7"/>
<dbReference type="Proteomes" id="UP001607303">
    <property type="component" value="Unassembled WGS sequence"/>
</dbReference>
<organism evidence="1 2">
    <name type="scientific">Vespula maculifrons</name>
    <name type="common">Eastern yellow jacket</name>
    <name type="synonym">Wasp</name>
    <dbReference type="NCBI Taxonomy" id="7453"/>
    <lineage>
        <taxon>Eukaryota</taxon>
        <taxon>Metazoa</taxon>
        <taxon>Ecdysozoa</taxon>
        <taxon>Arthropoda</taxon>
        <taxon>Hexapoda</taxon>
        <taxon>Insecta</taxon>
        <taxon>Pterygota</taxon>
        <taxon>Neoptera</taxon>
        <taxon>Endopterygota</taxon>
        <taxon>Hymenoptera</taxon>
        <taxon>Apocrita</taxon>
        <taxon>Aculeata</taxon>
        <taxon>Vespoidea</taxon>
        <taxon>Vespidae</taxon>
        <taxon>Vespinae</taxon>
        <taxon>Vespula</taxon>
    </lineage>
</organism>
<name>A0ABD2BKY7_VESMC</name>
<protein>
    <submittedName>
        <fullName evidence="1">Uncharacterized protein</fullName>
    </submittedName>
</protein>
<reference evidence="1 2" key="1">
    <citation type="journal article" date="2024" name="Ann. Entomol. Soc. Am.">
        <title>Genomic analyses of the southern and eastern yellowjacket wasps (Hymenoptera: Vespidae) reveal evolutionary signatures of social life.</title>
        <authorList>
            <person name="Catto M.A."/>
            <person name="Caine P.B."/>
            <person name="Orr S.E."/>
            <person name="Hunt B.G."/>
            <person name="Goodisman M.A.D."/>
        </authorList>
    </citation>
    <scope>NUCLEOTIDE SEQUENCE [LARGE SCALE GENOMIC DNA]</scope>
    <source>
        <strain evidence="1">232</strain>
        <tissue evidence="1">Head and thorax</tissue>
    </source>
</reference>
<accession>A0ABD2BKY7</accession>
<dbReference type="EMBL" id="JAYRBN010000074">
    <property type="protein sequence ID" value="KAL2733270.1"/>
    <property type="molecule type" value="Genomic_DNA"/>
</dbReference>
<evidence type="ECO:0000313" key="2">
    <source>
        <dbReference type="Proteomes" id="UP001607303"/>
    </source>
</evidence>
<evidence type="ECO:0000313" key="1">
    <source>
        <dbReference type="EMBL" id="KAL2733270.1"/>
    </source>
</evidence>
<keyword evidence="2" id="KW-1185">Reference proteome</keyword>
<sequence>MSTSAHRSSRSTHSLEVIEKSQCKVKLWSGDTELREMTTKSNVRPILIINGSVLLRISKSTHRSSRGTHSLEITQKSQCQMKLWSGDTGLPEMTTKSNVRPILIINGSVLLRISKSTHRSSHSMHSLELIEKSQCKMKLWSGDTGLPEMTTKSNVRPILIINGSVLLRISKSTHRSSRGMHSLEVTQKSQCQMKLWSGDTVLPEMTTKSNVRPILIVDGSVLLRISTSTHRSSRNTYSPQIITKKSNYGGGDTFPAMTPIKWTMTAAGLVLP</sequence>
<proteinExistence type="predicted"/>
<gene>
    <name evidence="1" type="ORF">V1477_014238</name>
</gene>